<evidence type="ECO:0000256" key="3">
    <source>
        <dbReference type="ARBA" id="ARBA00012929"/>
    </source>
</evidence>
<evidence type="ECO:0000256" key="1">
    <source>
        <dbReference type="ARBA" id="ARBA00004781"/>
    </source>
</evidence>
<reference evidence="8 9" key="1">
    <citation type="submission" date="2015-03" db="EMBL/GenBank/DDBJ databases">
        <authorList>
            <person name="Murphy D."/>
        </authorList>
    </citation>
    <scope>NUCLEOTIDE SEQUENCE [LARGE SCALE GENOMIC DNA]</scope>
    <source>
        <strain evidence="8 9">Y233</strain>
    </source>
</reference>
<dbReference type="Gene3D" id="3.90.25.10">
    <property type="entry name" value="UDP-galactose 4-epimerase, domain 1"/>
    <property type="match status" value="1"/>
</dbReference>
<evidence type="ECO:0000313" key="8">
    <source>
        <dbReference type="EMBL" id="CNH77646.1"/>
    </source>
</evidence>
<dbReference type="GO" id="GO:0019305">
    <property type="term" value="P:dTDP-rhamnose biosynthetic process"/>
    <property type="evidence" value="ECO:0007669"/>
    <property type="project" value="UniProtKB-UniPathway"/>
</dbReference>
<name>A0A0T9PR37_9GAMM</name>
<evidence type="ECO:0000256" key="5">
    <source>
        <dbReference type="ARBA" id="ARBA00048200"/>
    </source>
</evidence>
<evidence type="ECO:0000256" key="4">
    <source>
        <dbReference type="ARBA" id="ARBA00017099"/>
    </source>
</evidence>
<dbReference type="UniPathway" id="UPA00124"/>
<comment type="cofactor">
    <cofactor evidence="6">
        <name>Mg(2+)</name>
        <dbReference type="ChEBI" id="CHEBI:18420"/>
    </cofactor>
    <text evidence="6">Binds 1 Mg(2+) ion per monomer.</text>
</comment>
<keyword evidence="6" id="KW-0521">NADP</keyword>
<protein>
    <recommendedName>
        <fullName evidence="4 6">dTDP-4-dehydrorhamnose reductase</fullName>
        <ecNumber evidence="3 6">1.1.1.133</ecNumber>
    </recommendedName>
</protein>
<dbReference type="GO" id="GO:0009243">
    <property type="term" value="P:O antigen biosynthetic process"/>
    <property type="evidence" value="ECO:0007669"/>
    <property type="project" value="UniProtKB-UniPathway"/>
</dbReference>
<comment type="similarity">
    <text evidence="2 6">Belongs to the dTDP-4-dehydrorhamnose reductase family.</text>
</comment>
<dbReference type="RefSeq" id="WP_072081293.1">
    <property type="nucleotide sequence ID" value="NZ_CPYL01000003.1"/>
</dbReference>
<dbReference type="InterPro" id="IPR005913">
    <property type="entry name" value="dTDP_dehydrorham_reduct"/>
</dbReference>
<dbReference type="UniPathway" id="UPA00281"/>
<dbReference type="PANTHER" id="PTHR10491">
    <property type="entry name" value="DTDP-4-DEHYDRORHAMNOSE REDUCTASE"/>
    <property type="match status" value="1"/>
</dbReference>
<evidence type="ECO:0000256" key="2">
    <source>
        <dbReference type="ARBA" id="ARBA00010944"/>
    </source>
</evidence>
<gene>
    <name evidence="8" type="primary">rmlD</name>
    <name evidence="8" type="ORF">ERS008667_01488</name>
</gene>
<feature type="domain" description="RmlD-like substrate binding" evidence="7">
    <location>
        <begin position="1"/>
        <end position="282"/>
    </location>
</feature>
<dbReference type="InterPro" id="IPR036291">
    <property type="entry name" value="NAD(P)-bd_dom_sf"/>
</dbReference>
<dbReference type="AlphaFoldDB" id="A0A0T9PR37"/>
<dbReference type="GO" id="GO:0006556">
    <property type="term" value="P:S-adenosylmethionine biosynthetic process"/>
    <property type="evidence" value="ECO:0007669"/>
    <property type="project" value="TreeGrafter"/>
</dbReference>
<dbReference type="GO" id="GO:0048270">
    <property type="term" value="F:methionine adenosyltransferase regulator activity"/>
    <property type="evidence" value="ECO:0007669"/>
    <property type="project" value="TreeGrafter"/>
</dbReference>
<accession>A0A0T9PR37</accession>
<dbReference type="Proteomes" id="UP000038204">
    <property type="component" value="Unassembled WGS sequence"/>
</dbReference>
<evidence type="ECO:0000256" key="6">
    <source>
        <dbReference type="RuleBase" id="RU364082"/>
    </source>
</evidence>
<proteinExistence type="inferred from homology"/>
<dbReference type="EC" id="1.1.1.133" evidence="3 6"/>
<keyword evidence="6 8" id="KW-0560">Oxidoreductase</keyword>
<dbReference type="InterPro" id="IPR029903">
    <property type="entry name" value="RmlD-like-bd"/>
</dbReference>
<comment type="pathway">
    <text evidence="1 6">Carbohydrate biosynthesis; dTDP-L-rhamnose biosynthesis.</text>
</comment>
<sequence length="288" mass="32839">MTIAITGSNGVIGSTLADFFLKCNYNILRLQRPDYKLGTQLSELVRLLDKYNVSVLVHCAANTNVEYCELHPDIAYSDNYILTEFLSRACEVNKIKFVYLSSTGIYGDGKSRPYKEFDSVSPTTHHHRSKFLGEQSVSNMVSDYLIIRTGWVFGGDWLLSKNFVANRIREAKQSNGEVKSDTSQFGNPTYAYDLCHHIFKLIKENICGVFNCVNQGAVNRYEYVSEIIKLSNLAVVVLPTDNRFFSRVAKVSLNESAVNYKLKQYNLDSMPHWKESLQSYLEMNKNEI</sequence>
<dbReference type="SUPFAM" id="SSF51735">
    <property type="entry name" value="NAD(P)-binding Rossmann-fold domains"/>
    <property type="match status" value="1"/>
</dbReference>
<dbReference type="CDD" id="cd05254">
    <property type="entry name" value="dTDP_HR_like_SDR_e"/>
    <property type="match status" value="1"/>
</dbReference>
<comment type="catalytic activity">
    <reaction evidence="5 6">
        <text>dTDP-beta-L-rhamnose + NADP(+) = dTDP-4-dehydro-beta-L-rhamnose + NADPH + H(+)</text>
        <dbReference type="Rhea" id="RHEA:21796"/>
        <dbReference type="ChEBI" id="CHEBI:15378"/>
        <dbReference type="ChEBI" id="CHEBI:57510"/>
        <dbReference type="ChEBI" id="CHEBI:57783"/>
        <dbReference type="ChEBI" id="CHEBI:58349"/>
        <dbReference type="ChEBI" id="CHEBI:62830"/>
        <dbReference type="EC" id="1.1.1.133"/>
    </reaction>
</comment>
<organism evidence="8 9">
    <name type="scientific">Yersinia similis</name>
    <dbReference type="NCBI Taxonomy" id="367190"/>
    <lineage>
        <taxon>Bacteria</taxon>
        <taxon>Pseudomonadati</taxon>
        <taxon>Pseudomonadota</taxon>
        <taxon>Gammaproteobacteria</taxon>
        <taxon>Enterobacterales</taxon>
        <taxon>Yersiniaceae</taxon>
        <taxon>Yersinia</taxon>
    </lineage>
</organism>
<dbReference type="GO" id="GO:0048269">
    <property type="term" value="C:methionine adenosyltransferase complex"/>
    <property type="evidence" value="ECO:0007669"/>
    <property type="project" value="TreeGrafter"/>
</dbReference>
<comment type="function">
    <text evidence="6">Catalyzes the reduction of dTDP-6-deoxy-L-lyxo-4-hexulose to yield dTDP-L-rhamnose.</text>
</comment>
<dbReference type="Pfam" id="PF04321">
    <property type="entry name" value="RmlD_sub_bind"/>
    <property type="match status" value="1"/>
</dbReference>
<dbReference type="GO" id="GO:0008831">
    <property type="term" value="F:dTDP-4-dehydrorhamnose reductase activity"/>
    <property type="evidence" value="ECO:0007669"/>
    <property type="project" value="UniProtKB-EC"/>
</dbReference>
<evidence type="ECO:0000313" key="9">
    <source>
        <dbReference type="Proteomes" id="UP000038204"/>
    </source>
</evidence>
<dbReference type="EMBL" id="CQBK01000009">
    <property type="protein sequence ID" value="CNH77646.1"/>
    <property type="molecule type" value="Genomic_DNA"/>
</dbReference>
<dbReference type="PANTHER" id="PTHR10491:SF4">
    <property type="entry name" value="METHIONINE ADENOSYLTRANSFERASE 2 SUBUNIT BETA"/>
    <property type="match status" value="1"/>
</dbReference>
<dbReference type="Gene3D" id="3.40.50.720">
    <property type="entry name" value="NAD(P)-binding Rossmann-like Domain"/>
    <property type="match status" value="1"/>
</dbReference>
<evidence type="ECO:0000259" key="7">
    <source>
        <dbReference type="Pfam" id="PF04321"/>
    </source>
</evidence>